<dbReference type="SUPFAM" id="SSF53335">
    <property type="entry name" value="S-adenosyl-L-methionine-dependent methyltransferases"/>
    <property type="match status" value="1"/>
</dbReference>
<dbReference type="Pfam" id="PF13649">
    <property type="entry name" value="Methyltransf_25"/>
    <property type="match status" value="1"/>
</dbReference>
<reference evidence="3 4" key="1">
    <citation type="submission" date="2019-03" db="EMBL/GenBank/DDBJ databases">
        <title>Subsurface microbial communities from deep shales in Ohio and West Virginia, USA.</title>
        <authorList>
            <person name="Wrighton K."/>
        </authorList>
    </citation>
    <scope>NUCLEOTIDE SEQUENCE [LARGE SCALE GENOMIC DNA]</scope>
    <source>
        <strain evidence="3 4">MSL 6dP</strain>
    </source>
</reference>
<gene>
    <name evidence="3" type="ORF">C7959_11156</name>
</gene>
<organism evidence="3 4">
    <name type="scientific">Orenia marismortui</name>
    <dbReference type="NCBI Taxonomy" id="46469"/>
    <lineage>
        <taxon>Bacteria</taxon>
        <taxon>Bacillati</taxon>
        <taxon>Bacillota</taxon>
        <taxon>Clostridia</taxon>
        <taxon>Halanaerobiales</taxon>
        <taxon>Halobacteroidaceae</taxon>
        <taxon>Orenia</taxon>
    </lineage>
</organism>
<evidence type="ECO:0000259" key="2">
    <source>
        <dbReference type="Pfam" id="PF13649"/>
    </source>
</evidence>
<keyword evidence="4" id="KW-1185">Reference proteome</keyword>
<dbReference type="GO" id="GO:0008168">
    <property type="term" value="F:methyltransferase activity"/>
    <property type="evidence" value="ECO:0007669"/>
    <property type="project" value="UniProtKB-KW"/>
</dbReference>
<feature type="domain" description="Methyltransferase" evidence="2">
    <location>
        <begin position="35"/>
        <end position="133"/>
    </location>
</feature>
<dbReference type="STRING" id="926561.GCA_000379025_01285"/>
<sequence length="240" mass="27678">MEFYEQFSCYYDYIFPLKNVKLNFMEKCLKQGDEVLDLATGTGNYAIELAKLGYNVSALDLSSKMIELAKDKNYEQNINIDFKVGDMKDIDQLYSEKKFDLITCIGNSLVHLDNEEEIAEVLAKIHQLLNDGGKLILQIVNYDRIIAKNIEFLPTINAKDSVVTLLRDYDLEGDKVNFKTKLRTPRGEFVNSVLLYPLQSQVLFNLLKKLGYNKVKFYGDFEFNKYQALESFPLVVLAEK</sequence>
<dbReference type="RefSeq" id="WP_134116492.1">
    <property type="nucleotide sequence ID" value="NZ_SOEG01000011.1"/>
</dbReference>
<dbReference type="Gene3D" id="3.40.50.150">
    <property type="entry name" value="Vaccinia Virus protein VP39"/>
    <property type="match status" value="1"/>
</dbReference>
<dbReference type="CDD" id="cd02440">
    <property type="entry name" value="AdoMet_MTases"/>
    <property type="match status" value="1"/>
</dbReference>
<dbReference type="GO" id="GO:0032259">
    <property type="term" value="P:methylation"/>
    <property type="evidence" value="ECO:0007669"/>
    <property type="project" value="UniProtKB-KW"/>
</dbReference>
<proteinExistence type="predicted"/>
<evidence type="ECO:0000313" key="3">
    <source>
        <dbReference type="EMBL" id="TDX51660.1"/>
    </source>
</evidence>
<keyword evidence="1 3" id="KW-0808">Transferase</keyword>
<protein>
    <submittedName>
        <fullName evidence="3">Methyltransferase family protein</fullName>
    </submittedName>
</protein>
<dbReference type="Proteomes" id="UP000295832">
    <property type="component" value="Unassembled WGS sequence"/>
</dbReference>
<dbReference type="InterPro" id="IPR029063">
    <property type="entry name" value="SAM-dependent_MTases_sf"/>
</dbReference>
<dbReference type="EMBL" id="SOEG01000011">
    <property type="protein sequence ID" value="TDX51660.1"/>
    <property type="molecule type" value="Genomic_DNA"/>
</dbReference>
<keyword evidence="3" id="KW-0489">Methyltransferase</keyword>
<comment type="caution">
    <text evidence="3">The sequence shown here is derived from an EMBL/GenBank/DDBJ whole genome shotgun (WGS) entry which is preliminary data.</text>
</comment>
<dbReference type="InterPro" id="IPR041698">
    <property type="entry name" value="Methyltransf_25"/>
</dbReference>
<dbReference type="Gene3D" id="2.20.25.110">
    <property type="entry name" value="S-adenosyl-L-methionine-dependent methyltransferases"/>
    <property type="match status" value="1"/>
</dbReference>
<evidence type="ECO:0000256" key="1">
    <source>
        <dbReference type="ARBA" id="ARBA00022679"/>
    </source>
</evidence>
<evidence type="ECO:0000313" key="4">
    <source>
        <dbReference type="Proteomes" id="UP000295832"/>
    </source>
</evidence>
<accession>A0A4R8H8R1</accession>
<name>A0A4R8H8R1_9FIRM</name>
<dbReference type="PANTHER" id="PTHR43861">
    <property type="entry name" value="TRANS-ACONITATE 2-METHYLTRANSFERASE-RELATED"/>
    <property type="match status" value="1"/>
</dbReference>
<dbReference type="AlphaFoldDB" id="A0A4R8H8R1"/>